<dbReference type="InterPro" id="IPR009665">
    <property type="entry name" value="YyaC"/>
</dbReference>
<keyword evidence="2" id="KW-1185">Reference proteome</keyword>
<sequence length="204" mass="22207">MSKIILDSLDVSSSFKLRDLLCSKLSKIIKEKRHIIFLCIGTDRSTGDSLGPLVGHKLKFLHREGISILGTLENPVHAKNLQSTLDEIHSTYNNPYIIAIDACLGSLPNVGKVLIDNKPLFPGSAVNKDLPAVGDLSISGVVNISGNMEFMVLQNTRLYVVMQLAETISQGIYHSVLKSVGGKKSSNDFYLDSSICSPLKVNSH</sequence>
<name>A0A1I1A2G3_9CLOT</name>
<proteinExistence type="predicted"/>
<gene>
    <name evidence="1" type="ORF">SAMN04488528_10297</name>
</gene>
<dbReference type="Proteomes" id="UP000198619">
    <property type="component" value="Unassembled WGS sequence"/>
</dbReference>
<dbReference type="OrthoDB" id="9815953at2"/>
<reference evidence="1 2" key="1">
    <citation type="submission" date="2016-10" db="EMBL/GenBank/DDBJ databases">
        <authorList>
            <person name="de Groot N.N."/>
        </authorList>
    </citation>
    <scope>NUCLEOTIDE SEQUENCE [LARGE SCALE GENOMIC DNA]</scope>
    <source>
        <strain evidence="1 2">DSM 12271</strain>
    </source>
</reference>
<dbReference type="NCBIfam" id="TIGR02841">
    <property type="entry name" value="spore_YyaC"/>
    <property type="match status" value="1"/>
</dbReference>
<dbReference type="RefSeq" id="WP_090042446.1">
    <property type="nucleotide sequence ID" value="NZ_FOKI01000029.1"/>
</dbReference>
<accession>A0A1I1A2G3</accession>
<evidence type="ECO:0000313" key="1">
    <source>
        <dbReference type="EMBL" id="SFB32131.1"/>
    </source>
</evidence>
<protein>
    <submittedName>
        <fullName evidence="1">Putative sporulation protein YyaC</fullName>
    </submittedName>
</protein>
<evidence type="ECO:0000313" key="2">
    <source>
        <dbReference type="Proteomes" id="UP000198619"/>
    </source>
</evidence>
<dbReference type="AlphaFoldDB" id="A0A1I1A2G3"/>
<organism evidence="1 2">
    <name type="scientific">Clostridium frigidicarnis</name>
    <dbReference type="NCBI Taxonomy" id="84698"/>
    <lineage>
        <taxon>Bacteria</taxon>
        <taxon>Bacillati</taxon>
        <taxon>Bacillota</taxon>
        <taxon>Clostridia</taxon>
        <taxon>Eubacteriales</taxon>
        <taxon>Clostridiaceae</taxon>
        <taxon>Clostridium</taxon>
    </lineage>
</organism>
<dbReference type="STRING" id="84698.SAMN04488528_10297"/>
<dbReference type="Pfam" id="PF06866">
    <property type="entry name" value="DUF1256"/>
    <property type="match status" value="1"/>
</dbReference>
<dbReference type="InterPro" id="IPR023430">
    <property type="entry name" value="Pept_HybD-like_dom_sf"/>
</dbReference>
<dbReference type="SUPFAM" id="SSF53163">
    <property type="entry name" value="HybD-like"/>
    <property type="match status" value="1"/>
</dbReference>
<dbReference type="EMBL" id="FOKI01000029">
    <property type="protein sequence ID" value="SFB32131.1"/>
    <property type="molecule type" value="Genomic_DNA"/>
</dbReference>